<dbReference type="PANTHER" id="PTHR45036">
    <property type="entry name" value="METHYLTRANSFERASE LIKE 7B"/>
    <property type="match status" value="1"/>
</dbReference>
<sequence length="207" mass="22838">MGIWAEHVVPRIVEKSCGMKETGPFRDEACVGLTGRVLEIGFGSGHNVDHYPAEVTGVAAVEPSDTGWRLSERRRERSRVPIERSGLDGQALDAADASFDSALSTFSLCTIPDPVQALREVRRVLRPGGTLHFAEHGLSPDERVRRWQHRLEPVQRRVADGCHLTRDIPALVAEAGFEVTDLRTTYLPGPAPSRPFGYVYVGRATRT</sequence>
<dbReference type="GO" id="GO:0008757">
    <property type="term" value="F:S-adenosylmethionine-dependent methyltransferase activity"/>
    <property type="evidence" value="ECO:0007669"/>
    <property type="project" value="InterPro"/>
</dbReference>
<gene>
    <name evidence="2" type="ORF">FB382_001699</name>
</gene>
<keyword evidence="2" id="KW-0808">Transferase</keyword>
<evidence type="ECO:0000313" key="3">
    <source>
        <dbReference type="Proteomes" id="UP000580910"/>
    </source>
</evidence>
<dbReference type="CDD" id="cd02440">
    <property type="entry name" value="AdoMet_MTases"/>
    <property type="match status" value="1"/>
</dbReference>
<dbReference type="PANTHER" id="PTHR45036:SF1">
    <property type="entry name" value="METHYLTRANSFERASE LIKE 7A"/>
    <property type="match status" value="1"/>
</dbReference>
<dbReference type="InterPro" id="IPR013216">
    <property type="entry name" value="Methyltransf_11"/>
</dbReference>
<dbReference type="AlphaFoldDB" id="A0A7W3IZ91"/>
<organism evidence="2 3">
    <name type="scientific">Nocardioides ginsengisegetis</name>
    <dbReference type="NCBI Taxonomy" id="661491"/>
    <lineage>
        <taxon>Bacteria</taxon>
        <taxon>Bacillati</taxon>
        <taxon>Actinomycetota</taxon>
        <taxon>Actinomycetes</taxon>
        <taxon>Propionibacteriales</taxon>
        <taxon>Nocardioidaceae</taxon>
        <taxon>Nocardioides</taxon>
    </lineage>
</organism>
<evidence type="ECO:0000313" key="2">
    <source>
        <dbReference type="EMBL" id="MBA8803408.1"/>
    </source>
</evidence>
<dbReference type="Pfam" id="PF08241">
    <property type="entry name" value="Methyltransf_11"/>
    <property type="match status" value="1"/>
</dbReference>
<name>A0A7W3IZ91_9ACTN</name>
<dbReference type="InterPro" id="IPR029063">
    <property type="entry name" value="SAM-dependent_MTases_sf"/>
</dbReference>
<feature type="domain" description="Methyltransferase type 11" evidence="1">
    <location>
        <begin position="38"/>
        <end position="132"/>
    </location>
</feature>
<proteinExistence type="predicted"/>
<accession>A0A7W3IZ91</accession>
<comment type="caution">
    <text evidence="2">The sequence shown here is derived from an EMBL/GenBank/DDBJ whole genome shotgun (WGS) entry which is preliminary data.</text>
</comment>
<reference evidence="2 3" key="1">
    <citation type="submission" date="2020-07" db="EMBL/GenBank/DDBJ databases">
        <title>Sequencing the genomes of 1000 actinobacteria strains.</title>
        <authorList>
            <person name="Klenk H.-P."/>
        </authorList>
    </citation>
    <scope>NUCLEOTIDE SEQUENCE [LARGE SCALE GENOMIC DNA]</scope>
    <source>
        <strain evidence="2 3">DSM 21349</strain>
    </source>
</reference>
<keyword evidence="2" id="KW-0489">Methyltransferase</keyword>
<dbReference type="Gene3D" id="3.40.50.150">
    <property type="entry name" value="Vaccinia Virus protein VP39"/>
    <property type="match status" value="1"/>
</dbReference>
<dbReference type="RefSeq" id="WP_182538378.1">
    <property type="nucleotide sequence ID" value="NZ_JACGXA010000001.1"/>
</dbReference>
<dbReference type="Proteomes" id="UP000580910">
    <property type="component" value="Unassembled WGS sequence"/>
</dbReference>
<dbReference type="SUPFAM" id="SSF53335">
    <property type="entry name" value="S-adenosyl-L-methionine-dependent methyltransferases"/>
    <property type="match status" value="1"/>
</dbReference>
<dbReference type="InterPro" id="IPR052356">
    <property type="entry name" value="Thiol_S-MT"/>
</dbReference>
<protein>
    <submittedName>
        <fullName evidence="2">SAM-dependent methyltransferase</fullName>
    </submittedName>
</protein>
<keyword evidence="3" id="KW-1185">Reference proteome</keyword>
<dbReference type="EMBL" id="JACGXA010000001">
    <property type="protein sequence ID" value="MBA8803408.1"/>
    <property type="molecule type" value="Genomic_DNA"/>
</dbReference>
<evidence type="ECO:0000259" key="1">
    <source>
        <dbReference type="Pfam" id="PF08241"/>
    </source>
</evidence>
<dbReference type="GO" id="GO:0032259">
    <property type="term" value="P:methylation"/>
    <property type="evidence" value="ECO:0007669"/>
    <property type="project" value="UniProtKB-KW"/>
</dbReference>